<keyword evidence="2" id="KW-0813">Transport</keyword>
<name>A0A1I0BS87_9FIRM</name>
<evidence type="ECO:0000259" key="7">
    <source>
        <dbReference type="PROSITE" id="PS50850"/>
    </source>
</evidence>
<feature type="transmembrane region" description="Helical" evidence="6">
    <location>
        <begin position="289"/>
        <end position="307"/>
    </location>
</feature>
<feature type="transmembrane region" description="Helical" evidence="6">
    <location>
        <begin position="39"/>
        <end position="57"/>
    </location>
</feature>
<gene>
    <name evidence="8" type="ORF">SAMN03080614_10469</name>
</gene>
<dbReference type="CDD" id="cd17332">
    <property type="entry name" value="MFS_MelB_like"/>
    <property type="match status" value="1"/>
</dbReference>
<feature type="domain" description="Major facilitator superfamily (MFS) profile" evidence="7">
    <location>
        <begin position="10"/>
        <end position="425"/>
    </location>
</feature>
<feature type="transmembrane region" description="Helical" evidence="6">
    <location>
        <begin position="12"/>
        <end position="33"/>
    </location>
</feature>
<evidence type="ECO:0000256" key="6">
    <source>
        <dbReference type="SAM" id="Phobius"/>
    </source>
</evidence>
<dbReference type="InterPro" id="IPR039672">
    <property type="entry name" value="MFS_2"/>
</dbReference>
<dbReference type="GO" id="GO:0006814">
    <property type="term" value="P:sodium ion transport"/>
    <property type="evidence" value="ECO:0007669"/>
    <property type="project" value="InterPro"/>
</dbReference>
<feature type="transmembrane region" description="Helical" evidence="6">
    <location>
        <begin position="228"/>
        <end position="250"/>
    </location>
</feature>
<organism evidence="8 9">
    <name type="scientific">Anaerobranca gottschalkii DSM 13577</name>
    <dbReference type="NCBI Taxonomy" id="1120990"/>
    <lineage>
        <taxon>Bacteria</taxon>
        <taxon>Bacillati</taxon>
        <taxon>Bacillota</taxon>
        <taxon>Clostridia</taxon>
        <taxon>Eubacteriales</taxon>
        <taxon>Proteinivoracaceae</taxon>
        <taxon>Anaerobranca</taxon>
    </lineage>
</organism>
<protein>
    <submittedName>
        <fullName evidence="8">Glycoside/pentoside/hexuronide:cation symporter, GPH family</fullName>
    </submittedName>
</protein>
<dbReference type="Proteomes" id="UP000243819">
    <property type="component" value="Unassembled WGS sequence"/>
</dbReference>
<feature type="transmembrane region" description="Helical" evidence="6">
    <location>
        <begin position="113"/>
        <end position="132"/>
    </location>
</feature>
<dbReference type="OrthoDB" id="9764596at2"/>
<feature type="transmembrane region" description="Helical" evidence="6">
    <location>
        <begin position="262"/>
        <end position="282"/>
    </location>
</feature>
<evidence type="ECO:0000256" key="3">
    <source>
        <dbReference type="ARBA" id="ARBA00022692"/>
    </source>
</evidence>
<keyword evidence="5 6" id="KW-0472">Membrane</keyword>
<evidence type="ECO:0000313" key="9">
    <source>
        <dbReference type="Proteomes" id="UP000243819"/>
    </source>
</evidence>
<dbReference type="SUPFAM" id="SSF103473">
    <property type="entry name" value="MFS general substrate transporter"/>
    <property type="match status" value="1"/>
</dbReference>
<dbReference type="InterPro" id="IPR020846">
    <property type="entry name" value="MFS_dom"/>
</dbReference>
<evidence type="ECO:0000256" key="4">
    <source>
        <dbReference type="ARBA" id="ARBA00022989"/>
    </source>
</evidence>
<keyword evidence="3 6" id="KW-0812">Transmembrane</keyword>
<dbReference type="PROSITE" id="PS50850">
    <property type="entry name" value="MFS"/>
    <property type="match status" value="1"/>
</dbReference>
<dbReference type="EMBL" id="FOIF01000046">
    <property type="protein sequence ID" value="SET09168.1"/>
    <property type="molecule type" value="Genomic_DNA"/>
</dbReference>
<feature type="transmembrane region" description="Helical" evidence="6">
    <location>
        <begin position="82"/>
        <end position="101"/>
    </location>
</feature>
<keyword evidence="4 6" id="KW-1133">Transmembrane helix</keyword>
<feature type="transmembrane region" description="Helical" evidence="6">
    <location>
        <begin position="313"/>
        <end position="334"/>
    </location>
</feature>
<dbReference type="PANTHER" id="PTHR11328">
    <property type="entry name" value="MAJOR FACILITATOR SUPERFAMILY DOMAIN-CONTAINING PROTEIN"/>
    <property type="match status" value="1"/>
</dbReference>
<dbReference type="GO" id="GO:0008643">
    <property type="term" value="P:carbohydrate transport"/>
    <property type="evidence" value="ECO:0007669"/>
    <property type="project" value="InterPro"/>
</dbReference>
<dbReference type="Pfam" id="PF13347">
    <property type="entry name" value="MFS_2"/>
    <property type="match status" value="1"/>
</dbReference>
<dbReference type="STRING" id="1120990.SAMN03080614_10469"/>
<dbReference type="RefSeq" id="WP_091351234.1">
    <property type="nucleotide sequence ID" value="NZ_FOIF01000046.1"/>
</dbReference>
<feature type="transmembrane region" description="Helical" evidence="6">
    <location>
        <begin position="153"/>
        <end position="170"/>
    </location>
</feature>
<dbReference type="GO" id="GO:0005886">
    <property type="term" value="C:plasma membrane"/>
    <property type="evidence" value="ECO:0007669"/>
    <property type="project" value="UniProtKB-SubCell"/>
</dbReference>
<dbReference type="InterPro" id="IPR036259">
    <property type="entry name" value="MFS_trans_sf"/>
</dbReference>
<comment type="subcellular location">
    <subcellularLocation>
        <location evidence="1">Cell membrane</location>
        <topology evidence="1">Multi-pass membrane protein</topology>
    </subcellularLocation>
</comment>
<dbReference type="PANTHER" id="PTHR11328:SF24">
    <property type="entry name" value="MAJOR FACILITATOR SUPERFAMILY (MFS) PROFILE DOMAIN-CONTAINING PROTEIN"/>
    <property type="match status" value="1"/>
</dbReference>
<feature type="transmembrane region" description="Helical" evidence="6">
    <location>
        <begin position="398"/>
        <end position="419"/>
    </location>
</feature>
<reference evidence="9" key="1">
    <citation type="submission" date="2016-10" db="EMBL/GenBank/DDBJ databases">
        <authorList>
            <person name="Varghese N."/>
            <person name="Submissions S."/>
        </authorList>
    </citation>
    <scope>NUCLEOTIDE SEQUENCE [LARGE SCALE GENOMIC DNA]</scope>
    <source>
        <strain evidence="9">DSM 13577</strain>
    </source>
</reference>
<proteinExistence type="predicted"/>
<feature type="transmembrane region" description="Helical" evidence="6">
    <location>
        <begin position="367"/>
        <end position="386"/>
    </location>
</feature>
<dbReference type="Gene3D" id="1.20.1250.20">
    <property type="entry name" value="MFS general substrate transporter like domains"/>
    <property type="match status" value="2"/>
</dbReference>
<dbReference type="NCBIfam" id="TIGR00792">
    <property type="entry name" value="gph"/>
    <property type="match status" value="1"/>
</dbReference>
<feature type="transmembrane region" description="Helical" evidence="6">
    <location>
        <begin position="176"/>
        <end position="198"/>
    </location>
</feature>
<dbReference type="GO" id="GO:0015293">
    <property type="term" value="F:symporter activity"/>
    <property type="evidence" value="ECO:0007669"/>
    <property type="project" value="InterPro"/>
</dbReference>
<evidence type="ECO:0000256" key="1">
    <source>
        <dbReference type="ARBA" id="ARBA00004651"/>
    </source>
</evidence>
<evidence type="ECO:0000256" key="2">
    <source>
        <dbReference type="ARBA" id="ARBA00022448"/>
    </source>
</evidence>
<evidence type="ECO:0000313" key="8">
    <source>
        <dbReference type="EMBL" id="SET09168.1"/>
    </source>
</evidence>
<dbReference type="InterPro" id="IPR001927">
    <property type="entry name" value="Na/Gal_symport"/>
</dbReference>
<dbReference type="AlphaFoldDB" id="A0A1I0BS87"/>
<keyword evidence="9" id="KW-1185">Reference proteome</keyword>
<evidence type="ECO:0000256" key="5">
    <source>
        <dbReference type="ARBA" id="ARBA00023136"/>
    </source>
</evidence>
<sequence length="437" mass="48984">MEEKKVSNFQVLAYGMGSLGNNIIYAFITTYLLVFYTDVFGIGAGIIAIMYLIARIWDGLNDPIMGIIVDNTNTRWGRFRPYLLYVPFVMAVFTILCFYNPQLSDKGKVIYAYITYILWGMSFTAMDIPYWSMSAAITQNPVERNKVVMVPRTFAMIGFLVVNVLTLPLVKALGSWTTVAVIYAIFAVVFTLITFFFVQERVVVKREKRQSIKDVINLFLANKPLRMLIYSMIIVEGLNAVRLTLTYYYLRYNLNSEDAIPIFLGLYLLMNIVGAVITPILAKKYGKKNLAFYSVLITALTSVGMFFTGYSSLVYIFIWNILGAIAMGSSNIAMTSMLADCVEYGQWKTGNRAEGMVFSTNIFKTKLASAIGGALGAATLHISGYVPEVAQTKATLDIIHLFFTLVPGLICLLALLPLFNYDLTEQEYSKILTQLKG</sequence>
<accession>A0A1I0BS87</accession>